<dbReference type="Pfam" id="PF00753">
    <property type="entry name" value="Lactamase_B"/>
    <property type="match status" value="1"/>
</dbReference>
<dbReference type="Proteomes" id="UP000199478">
    <property type="component" value="Unassembled WGS sequence"/>
</dbReference>
<proteinExistence type="predicted"/>
<evidence type="ECO:0000313" key="2">
    <source>
        <dbReference type="EMBL" id="SFR57046.1"/>
    </source>
</evidence>
<gene>
    <name evidence="2" type="ORF">SAMN04488005_2986</name>
</gene>
<dbReference type="InterPro" id="IPR001279">
    <property type="entry name" value="Metallo-B-lactamas"/>
</dbReference>
<dbReference type="InterPro" id="IPR036866">
    <property type="entry name" value="RibonucZ/Hydroxyglut_hydro"/>
</dbReference>
<dbReference type="SUPFAM" id="SSF56281">
    <property type="entry name" value="Metallo-hydrolase/oxidoreductase"/>
    <property type="match status" value="1"/>
</dbReference>
<dbReference type="SMART" id="SM00849">
    <property type="entry name" value="Lactamase_B"/>
    <property type="match status" value="1"/>
</dbReference>
<dbReference type="CDD" id="cd07721">
    <property type="entry name" value="yflN-like_MBL-fold"/>
    <property type="match status" value="1"/>
</dbReference>
<dbReference type="STRING" id="390270.SAMN04488005_2986"/>
<reference evidence="3" key="1">
    <citation type="submission" date="2016-10" db="EMBL/GenBank/DDBJ databases">
        <authorList>
            <person name="Varghese N."/>
            <person name="Submissions S."/>
        </authorList>
    </citation>
    <scope>NUCLEOTIDE SEQUENCE [LARGE SCALE GENOMIC DNA]</scope>
    <source>
        <strain evidence="3">DSM 26879</strain>
    </source>
</reference>
<sequence length="236" mass="25137">MTTPLIKTIPILPFGPLNAFLVVQAGRAMLVDTGLPGSERKIGRALRAHGLDWPDVALTVLTHAHIDHAGAGARVQKLSKAPVFIHQHDLPYCEGLAPVLRPTGRFGRLFQKTGAIERPFAYFTPDQVVQSDDVALHAYGFAARIIATPGHTPGSQSVLFENGDVIAGDLAASGILLGGIMLRGRPKQPPFEEDTSQVIVALEHLLSLGATRFYLGHGGPLHARAIAAHVAALKRA</sequence>
<feature type="domain" description="Metallo-beta-lactamase" evidence="1">
    <location>
        <begin position="16"/>
        <end position="217"/>
    </location>
</feature>
<name>A0A1I6HRG3_9RHOB</name>
<dbReference type="PANTHER" id="PTHR42951">
    <property type="entry name" value="METALLO-BETA-LACTAMASE DOMAIN-CONTAINING"/>
    <property type="match status" value="1"/>
</dbReference>
<dbReference type="AlphaFoldDB" id="A0A1I6HRG3"/>
<evidence type="ECO:0000313" key="3">
    <source>
        <dbReference type="Proteomes" id="UP000199478"/>
    </source>
</evidence>
<keyword evidence="3" id="KW-1185">Reference proteome</keyword>
<organism evidence="2 3">
    <name type="scientific">Yoonia tamlensis</name>
    <dbReference type="NCBI Taxonomy" id="390270"/>
    <lineage>
        <taxon>Bacteria</taxon>
        <taxon>Pseudomonadati</taxon>
        <taxon>Pseudomonadota</taxon>
        <taxon>Alphaproteobacteria</taxon>
        <taxon>Rhodobacterales</taxon>
        <taxon>Paracoccaceae</taxon>
        <taxon>Yoonia</taxon>
    </lineage>
</organism>
<dbReference type="RefSeq" id="WP_090201523.1">
    <property type="nucleotide sequence ID" value="NZ_FOYP01000002.1"/>
</dbReference>
<protein>
    <submittedName>
        <fullName evidence="2">Glyoxylase, beta-lactamase superfamily II</fullName>
    </submittedName>
</protein>
<dbReference type="OrthoDB" id="9773738at2"/>
<dbReference type="PANTHER" id="PTHR42951:SF17">
    <property type="entry name" value="METALLO-BETA-LACTAMASE DOMAIN-CONTAINING PROTEIN"/>
    <property type="match status" value="1"/>
</dbReference>
<dbReference type="Gene3D" id="3.60.15.10">
    <property type="entry name" value="Ribonuclease Z/Hydroxyacylglutathione hydrolase-like"/>
    <property type="match status" value="1"/>
</dbReference>
<accession>A0A1I6HRG3</accession>
<dbReference type="EMBL" id="FOYP01000002">
    <property type="protein sequence ID" value="SFR57046.1"/>
    <property type="molecule type" value="Genomic_DNA"/>
</dbReference>
<dbReference type="InterPro" id="IPR050855">
    <property type="entry name" value="NDM-1-like"/>
</dbReference>
<evidence type="ECO:0000259" key="1">
    <source>
        <dbReference type="SMART" id="SM00849"/>
    </source>
</evidence>